<organism evidence="1 2">
    <name type="scientific">Acaulospora morrowiae</name>
    <dbReference type="NCBI Taxonomy" id="94023"/>
    <lineage>
        <taxon>Eukaryota</taxon>
        <taxon>Fungi</taxon>
        <taxon>Fungi incertae sedis</taxon>
        <taxon>Mucoromycota</taxon>
        <taxon>Glomeromycotina</taxon>
        <taxon>Glomeromycetes</taxon>
        <taxon>Diversisporales</taxon>
        <taxon>Acaulosporaceae</taxon>
        <taxon>Acaulospora</taxon>
    </lineage>
</organism>
<accession>A0A9N9AKG7</accession>
<sequence length="68" mass="7586">MSRLSKKTPISVTHINSLKSGALSAQESQCCNLFGLIKMSQCISSGPVYLCTLRRRFFTSLNRDSFEP</sequence>
<name>A0A9N9AKG7_9GLOM</name>
<gene>
    <name evidence="1" type="ORF">AMORRO_LOCUS4788</name>
</gene>
<comment type="caution">
    <text evidence="1">The sequence shown here is derived from an EMBL/GenBank/DDBJ whole genome shotgun (WGS) entry which is preliminary data.</text>
</comment>
<protein>
    <submittedName>
        <fullName evidence="1">10113_t:CDS:1</fullName>
    </submittedName>
</protein>
<reference evidence="1" key="1">
    <citation type="submission" date="2021-06" db="EMBL/GenBank/DDBJ databases">
        <authorList>
            <person name="Kallberg Y."/>
            <person name="Tangrot J."/>
            <person name="Rosling A."/>
        </authorList>
    </citation>
    <scope>NUCLEOTIDE SEQUENCE</scope>
    <source>
        <strain evidence="1">CL551</strain>
    </source>
</reference>
<dbReference type="AlphaFoldDB" id="A0A9N9AKG7"/>
<dbReference type="Proteomes" id="UP000789342">
    <property type="component" value="Unassembled WGS sequence"/>
</dbReference>
<keyword evidence="2" id="KW-1185">Reference proteome</keyword>
<evidence type="ECO:0000313" key="1">
    <source>
        <dbReference type="EMBL" id="CAG8533543.1"/>
    </source>
</evidence>
<proteinExistence type="predicted"/>
<dbReference type="EMBL" id="CAJVPV010002709">
    <property type="protein sequence ID" value="CAG8533543.1"/>
    <property type="molecule type" value="Genomic_DNA"/>
</dbReference>
<evidence type="ECO:0000313" key="2">
    <source>
        <dbReference type="Proteomes" id="UP000789342"/>
    </source>
</evidence>